<proteinExistence type="predicted"/>
<dbReference type="EMBL" id="HBUF01353214">
    <property type="protein sequence ID" value="CAG6715498.1"/>
    <property type="molecule type" value="Transcribed_RNA"/>
</dbReference>
<dbReference type="AlphaFoldDB" id="A0A8D8V2D1"/>
<accession>A0A8D8V2D1</accession>
<evidence type="ECO:0000313" key="1">
    <source>
        <dbReference type="EMBL" id="CAG6715500.1"/>
    </source>
</evidence>
<organism evidence="1">
    <name type="scientific">Cacopsylla melanoneura</name>
    <dbReference type="NCBI Taxonomy" id="428564"/>
    <lineage>
        <taxon>Eukaryota</taxon>
        <taxon>Metazoa</taxon>
        <taxon>Ecdysozoa</taxon>
        <taxon>Arthropoda</taxon>
        <taxon>Hexapoda</taxon>
        <taxon>Insecta</taxon>
        <taxon>Pterygota</taxon>
        <taxon>Neoptera</taxon>
        <taxon>Paraneoptera</taxon>
        <taxon>Hemiptera</taxon>
        <taxon>Sternorrhyncha</taxon>
        <taxon>Psylloidea</taxon>
        <taxon>Psyllidae</taxon>
        <taxon>Psyllinae</taxon>
        <taxon>Cacopsylla</taxon>
    </lineage>
</organism>
<dbReference type="EMBL" id="HBUF01353215">
    <property type="protein sequence ID" value="CAG6715500.1"/>
    <property type="molecule type" value="Transcribed_RNA"/>
</dbReference>
<protein>
    <submittedName>
        <fullName evidence="1">Uncharacterized protein</fullName>
    </submittedName>
</protein>
<dbReference type="EMBL" id="HBUF01590687">
    <property type="protein sequence ID" value="CAG6773266.1"/>
    <property type="molecule type" value="Transcribed_RNA"/>
</dbReference>
<dbReference type="EMBL" id="HBUF01234025">
    <property type="protein sequence ID" value="CAG6674505.1"/>
    <property type="molecule type" value="Transcribed_RNA"/>
</dbReference>
<dbReference type="EMBL" id="HBUF01590685">
    <property type="protein sequence ID" value="CAG6773263.1"/>
    <property type="molecule type" value="Transcribed_RNA"/>
</dbReference>
<reference evidence="1" key="1">
    <citation type="submission" date="2021-05" db="EMBL/GenBank/DDBJ databases">
        <authorList>
            <person name="Alioto T."/>
            <person name="Alioto T."/>
            <person name="Gomez Garrido J."/>
        </authorList>
    </citation>
    <scope>NUCLEOTIDE SEQUENCE</scope>
</reference>
<dbReference type="EMBL" id="HBUF01353213">
    <property type="protein sequence ID" value="CAG6715496.1"/>
    <property type="molecule type" value="Transcribed_RNA"/>
</dbReference>
<sequence>MRRPRIQSRTKASQRCFSLNNWSGRQLAFSFCTFSVRCCLGGTDESTRLSHVALPSPSWFELLGASDLRQRLWSCLVAVRDAGAIVGYGTRISSLGPTGARAV</sequence>
<name>A0A8D8V2D1_9HEMI</name>